<feature type="transmembrane region" description="Helical" evidence="6">
    <location>
        <begin position="12"/>
        <end position="29"/>
    </location>
</feature>
<evidence type="ECO:0000256" key="2">
    <source>
        <dbReference type="ARBA" id="ARBA00022475"/>
    </source>
</evidence>
<feature type="transmembrane region" description="Helical" evidence="6">
    <location>
        <begin position="338"/>
        <end position="359"/>
    </location>
</feature>
<name>A0ABT2NI94_9RHOB</name>
<keyword evidence="8" id="KW-1185">Reference proteome</keyword>
<gene>
    <name evidence="7" type="primary">lptG</name>
    <name evidence="7" type="ORF">N5I32_03855</name>
</gene>
<keyword evidence="2" id="KW-1003">Cell membrane</keyword>
<comment type="subcellular location">
    <subcellularLocation>
        <location evidence="1">Cell membrane</location>
        <topology evidence="1">Multi-pass membrane protein</topology>
    </subcellularLocation>
</comment>
<dbReference type="InterPro" id="IPR030923">
    <property type="entry name" value="LptG"/>
</dbReference>
<sequence length="362" mass="38289">MTLTFYVARRFLLMFLAISGGFVVLLALIEMVEQVRRFSGIGFGEAAELAALSTPASLYRILPLIVILATVGLFLALARSSELVVIRAGGRSALVTLMAPVVTAILIGVLAVAVLNPIAAGTTKAYELRSGLHGGSASTLSVTGEGLWLRQGGAEGQTVIHADRSNTDGTVLWGVTFMTFTPDGMPARRIAAARAVLEPGGWRLANAKQWDLEPGGNAEAGATRATELALPSDLTADRIRDSFGQPSAIPIWDLPGFIAGLQRAGFSARAHLVWFQMELALPLLLAAMVLIGAGFTMRHVRFGRTGLMVLLAIVSGFAFFFLRNFAQVLGENGQIPVALAAWSPPVAATFLSLGLVLHLEEG</sequence>
<dbReference type="PANTHER" id="PTHR33529">
    <property type="entry name" value="SLR0882 PROTEIN-RELATED"/>
    <property type="match status" value="1"/>
</dbReference>
<organism evidence="7 8">
    <name type="scientific">Albidovulum sediminis</name>
    <dbReference type="NCBI Taxonomy" id="3066345"/>
    <lineage>
        <taxon>Bacteria</taxon>
        <taxon>Pseudomonadati</taxon>
        <taxon>Pseudomonadota</taxon>
        <taxon>Alphaproteobacteria</taxon>
        <taxon>Rhodobacterales</taxon>
        <taxon>Paracoccaceae</taxon>
        <taxon>Albidovulum</taxon>
    </lineage>
</organism>
<comment type="caution">
    <text evidence="7">The sequence shown here is derived from an EMBL/GenBank/DDBJ whole genome shotgun (WGS) entry which is preliminary data.</text>
</comment>
<dbReference type="Pfam" id="PF03739">
    <property type="entry name" value="LptF_LptG"/>
    <property type="match status" value="1"/>
</dbReference>
<protein>
    <submittedName>
        <fullName evidence="7">LPS export ABC transporter permease LptG</fullName>
    </submittedName>
</protein>
<dbReference type="PANTHER" id="PTHR33529:SF2">
    <property type="entry name" value="LIPOPOLYSACCHARIDE EXPORT SYSTEM PERMEASE PROTEIN LPTG"/>
    <property type="match status" value="1"/>
</dbReference>
<dbReference type="InterPro" id="IPR005495">
    <property type="entry name" value="LptG/LptF_permease"/>
</dbReference>
<dbReference type="NCBIfam" id="TIGR04408">
    <property type="entry name" value="LptG_lptG"/>
    <property type="match status" value="1"/>
</dbReference>
<keyword evidence="4 6" id="KW-1133">Transmembrane helix</keyword>
<feature type="transmembrane region" description="Helical" evidence="6">
    <location>
        <begin position="61"/>
        <end position="80"/>
    </location>
</feature>
<dbReference type="Proteomes" id="UP001205601">
    <property type="component" value="Unassembled WGS sequence"/>
</dbReference>
<evidence type="ECO:0000256" key="1">
    <source>
        <dbReference type="ARBA" id="ARBA00004651"/>
    </source>
</evidence>
<evidence type="ECO:0000313" key="7">
    <source>
        <dbReference type="EMBL" id="MCT8328646.1"/>
    </source>
</evidence>
<proteinExistence type="predicted"/>
<keyword evidence="5 6" id="KW-0472">Membrane</keyword>
<evidence type="ECO:0000313" key="8">
    <source>
        <dbReference type="Proteomes" id="UP001205601"/>
    </source>
</evidence>
<feature type="transmembrane region" description="Helical" evidence="6">
    <location>
        <begin position="272"/>
        <end position="295"/>
    </location>
</feature>
<evidence type="ECO:0000256" key="4">
    <source>
        <dbReference type="ARBA" id="ARBA00022989"/>
    </source>
</evidence>
<feature type="transmembrane region" description="Helical" evidence="6">
    <location>
        <begin position="307"/>
        <end position="326"/>
    </location>
</feature>
<feature type="transmembrane region" description="Helical" evidence="6">
    <location>
        <begin position="92"/>
        <end position="115"/>
    </location>
</feature>
<keyword evidence="3 6" id="KW-0812">Transmembrane</keyword>
<accession>A0ABT2NI94</accession>
<dbReference type="RefSeq" id="WP_261494071.1">
    <property type="nucleotide sequence ID" value="NZ_JAOCQF010000001.1"/>
</dbReference>
<reference evidence="8" key="1">
    <citation type="submission" date="2023-07" db="EMBL/GenBank/DDBJ databases">
        <title>Defluviimonas sediminis sp. nov., isolated from mangrove sediment.</title>
        <authorList>
            <person name="Liu L."/>
            <person name="Li J."/>
            <person name="Huang Y."/>
            <person name="Pan J."/>
            <person name="Li M."/>
        </authorList>
    </citation>
    <scope>NUCLEOTIDE SEQUENCE [LARGE SCALE GENOMIC DNA]</scope>
    <source>
        <strain evidence="8">FT324</strain>
    </source>
</reference>
<evidence type="ECO:0000256" key="5">
    <source>
        <dbReference type="ARBA" id="ARBA00023136"/>
    </source>
</evidence>
<evidence type="ECO:0000256" key="3">
    <source>
        <dbReference type="ARBA" id="ARBA00022692"/>
    </source>
</evidence>
<dbReference type="EMBL" id="JAOCQF010000001">
    <property type="protein sequence ID" value="MCT8328646.1"/>
    <property type="molecule type" value="Genomic_DNA"/>
</dbReference>
<evidence type="ECO:0000256" key="6">
    <source>
        <dbReference type="SAM" id="Phobius"/>
    </source>
</evidence>